<reference evidence="7 8" key="1">
    <citation type="submission" date="2014-11" db="EMBL/GenBank/DDBJ databases">
        <title>Comparative genomic analysis of Cryptosporidium hominis reveals occurrence of genetic recombination in virulent subtypes.</title>
        <authorList>
            <person name="Guo Y."/>
            <person name="Tang K."/>
            <person name="Frace M."/>
            <person name="Li N."/>
            <person name="Roellig D.M."/>
            <person name="Sammons S."/>
            <person name="Knipe K."/>
            <person name="Rowe L."/>
            <person name="Feng Y."/>
            <person name="Xiao L."/>
        </authorList>
    </citation>
    <scope>NUCLEOTIDE SEQUENCE [LARGE SCALE GENOMIC DNA]</scope>
    <source>
        <strain evidence="7">30976</strain>
    </source>
</reference>
<proteinExistence type="inferred from homology"/>
<dbReference type="VEuPathDB" id="CryptoDB:Chro.60411"/>
<dbReference type="Pfam" id="PF21238">
    <property type="entry name" value="Pus10_C"/>
    <property type="match status" value="2"/>
</dbReference>
<dbReference type="InterPro" id="IPR048741">
    <property type="entry name" value="Pus10-like_C"/>
</dbReference>
<feature type="domain" description="Pus10-like C-terminal" evidence="5">
    <location>
        <begin position="362"/>
        <end position="515"/>
    </location>
</feature>
<dbReference type="VEuPathDB" id="CryptoDB:GY17_00000368"/>
<reference evidence="6" key="2">
    <citation type="submission" date="2015-08" db="EMBL/GenBank/DDBJ databases">
        <authorList>
            <person name="Babu N.S."/>
            <person name="Beckwith C.J."/>
            <person name="Beseler K.G."/>
            <person name="Brison A."/>
            <person name="Carone J.V."/>
            <person name="Caskin T.P."/>
            <person name="Diamond M."/>
            <person name="Durham M.E."/>
            <person name="Foxe J.M."/>
            <person name="Go M."/>
            <person name="Henderson B.A."/>
            <person name="Jones I.B."/>
            <person name="McGettigan J.A."/>
            <person name="Micheletti S.J."/>
            <person name="Nasrallah M.E."/>
            <person name="Ortiz D."/>
            <person name="Piller C.R."/>
            <person name="Privatt S.R."/>
            <person name="Schneider S.L."/>
            <person name="Sharp S."/>
            <person name="Smith T.C."/>
            <person name="Stanton J.D."/>
            <person name="Ullery H.E."/>
            <person name="Wilson R.J."/>
            <person name="Serrano M.G."/>
            <person name="Buck G."/>
            <person name="Lee V."/>
            <person name="Wang Y."/>
            <person name="Carvalho R."/>
            <person name="Voegtly L."/>
            <person name="Shi R."/>
            <person name="Duckworth R."/>
            <person name="Johnson A."/>
            <person name="Loviza R."/>
            <person name="Walstead R."/>
            <person name="Shah Z."/>
            <person name="Kiflezghi M."/>
            <person name="Wade K."/>
            <person name="Ball S.L."/>
            <person name="Bradley K.W."/>
            <person name="Asai D.J."/>
            <person name="Bowman C.A."/>
            <person name="Russell D.A."/>
            <person name="Pope W.H."/>
            <person name="Jacobs-Sera D."/>
            <person name="Hendrix R.W."/>
            <person name="Hatfull G.F."/>
        </authorList>
    </citation>
    <scope>NUCLEOTIDE SEQUENCE [LARGE SCALE GENOMIC DNA]</scope>
</reference>
<dbReference type="AlphaFoldDB" id="A0A0S4THB8"/>
<keyword evidence="8" id="KW-1185">Reference proteome</keyword>
<evidence type="ECO:0000259" key="5">
    <source>
        <dbReference type="Pfam" id="PF21238"/>
    </source>
</evidence>
<dbReference type="GO" id="GO:0003723">
    <property type="term" value="F:RNA binding"/>
    <property type="evidence" value="ECO:0007669"/>
    <property type="project" value="InterPro"/>
</dbReference>
<dbReference type="FunFam" id="3.30.70.3190:FF:000001">
    <property type="entry name" value="tRNA pseudouridine synthase Pus10"/>
    <property type="match status" value="1"/>
</dbReference>
<dbReference type="InterPro" id="IPR020103">
    <property type="entry name" value="PsdUridine_synth_cat_dom_sf"/>
</dbReference>
<dbReference type="VEuPathDB" id="CryptoDB:CHUDEA6_3560"/>
<dbReference type="Gene3D" id="3.30.70.3190">
    <property type="match status" value="1"/>
</dbReference>
<dbReference type="EMBL" id="LN877952">
    <property type="protein sequence ID" value="CUV06781.1"/>
    <property type="molecule type" value="Genomic_DNA"/>
</dbReference>
<keyword evidence="4" id="KW-0413">Isomerase</keyword>
<dbReference type="EMBL" id="JTAI01000007">
    <property type="protein sequence ID" value="PPS97789.1"/>
    <property type="molecule type" value="Genomic_DNA"/>
</dbReference>
<keyword evidence="3" id="KW-0819">tRNA processing</keyword>
<dbReference type="VEuPathDB" id="CryptoDB:ChTU502y2012_415g0270"/>
<evidence type="ECO:0000256" key="2">
    <source>
        <dbReference type="ARBA" id="ARBA00012787"/>
    </source>
</evidence>
<dbReference type="GO" id="GO:0031119">
    <property type="term" value="P:tRNA pseudouridine synthesis"/>
    <property type="evidence" value="ECO:0007669"/>
    <property type="project" value="TreeGrafter"/>
</dbReference>
<dbReference type="GO" id="GO:0160148">
    <property type="term" value="F:tRNA pseudouridine(55) synthase activity"/>
    <property type="evidence" value="ECO:0007669"/>
    <property type="project" value="UniProtKB-EC"/>
</dbReference>
<evidence type="ECO:0000256" key="4">
    <source>
        <dbReference type="ARBA" id="ARBA00023235"/>
    </source>
</evidence>
<dbReference type="PANTHER" id="PTHR21568">
    <property type="entry name" value="TRNA PSEUDOURIDINE SYNTHASE PUS10"/>
    <property type="match status" value="1"/>
</dbReference>
<comment type="similarity">
    <text evidence="1">Belongs to the pseudouridine synthase Pus10 family.</text>
</comment>
<dbReference type="Gene3D" id="3.30.70.2510">
    <property type="match status" value="1"/>
</dbReference>
<feature type="domain" description="Pus10-like C-terminal" evidence="5">
    <location>
        <begin position="230"/>
        <end position="297"/>
    </location>
</feature>
<organism evidence="6">
    <name type="scientific">Cryptosporidium hominis</name>
    <dbReference type="NCBI Taxonomy" id="237895"/>
    <lineage>
        <taxon>Eukaryota</taxon>
        <taxon>Sar</taxon>
        <taxon>Alveolata</taxon>
        <taxon>Apicomplexa</taxon>
        <taxon>Conoidasida</taxon>
        <taxon>Coccidia</taxon>
        <taxon>Eucoccidiorida</taxon>
        <taxon>Eimeriorina</taxon>
        <taxon>Cryptosporidiidae</taxon>
        <taxon>Cryptosporidium</taxon>
    </lineage>
</organism>
<dbReference type="Proteomes" id="UP001429100">
    <property type="component" value="Unassembled WGS sequence"/>
</dbReference>
<dbReference type="Proteomes" id="UP000199752">
    <property type="component" value="Chromosome 6"/>
</dbReference>
<sequence length="539" mass="62599">MNNLCWRCEIRKTSFNVENFKFGSEQAILANSLSTNNKEKCHSCRDLLLIDNRLKYCISKIPNEVKKVRRKQSNKFMAVQNTQSGIINTYIIYKQDDINDELKHQSIKGYLGTVFNNALTAAVSNDTGLKVKEAGISIEFTPELRFNSDQEMCFSLKNCLRNLLLSQITSDEDMNTNLDISQNRIHTLKLNQNSELYINFVFSTKIPPHLEHVNGFMFSMVVSYTWNNVYLLGRYIKFSRRISQSKWGFSDGDKNKITVDTSIEEILINSLKELINFGKFTFSSSGREDVDVRMLGKYANTLFDRDLNLNEDQNYDQSRNNYLSTEVKIKQSITPTGRPFAIEIGNILSHHYLFYPKNIQVMDLKENSKYFSRENFIQLLKDTIIQKSNSRIEISALNFSDSYSVQKMNKEVNDRQKSYRCICYISTPIYIHEYHEISDKLKFPINLNQRTPVRVLHRRPNINRDRKIYDLMISPINENYFILDLLAQAGTYIKEFVNGDLGRTSPSLGDLIQESLPGKCNNEEKLNVIIVQLDVLNIY</sequence>
<accession>A0A0S4THB8</accession>
<protein>
    <recommendedName>
        <fullName evidence="2">tRNA pseudouridine(55) synthase</fullName>
        <ecNumber evidence="2">5.4.99.25</ecNumber>
    </recommendedName>
</protein>
<evidence type="ECO:0000313" key="8">
    <source>
        <dbReference type="Proteomes" id="UP001429100"/>
    </source>
</evidence>
<gene>
    <name evidence="6" type="ORF">CHUDEA6_3560</name>
    <name evidence="7" type="ORF">GY17_00000368</name>
</gene>
<dbReference type="EC" id="5.4.99.25" evidence="2"/>
<evidence type="ECO:0000313" key="6">
    <source>
        <dbReference type="EMBL" id="CUV06781.1"/>
    </source>
</evidence>
<name>A0A0S4THB8_CRYHO</name>
<dbReference type="PANTHER" id="PTHR21568:SF0">
    <property type="entry name" value="TRNA PSEUDOURIDINE SYNTHASE PUS10"/>
    <property type="match status" value="1"/>
</dbReference>
<dbReference type="InterPro" id="IPR039894">
    <property type="entry name" value="Pus10-like"/>
</dbReference>
<dbReference type="SUPFAM" id="SSF55120">
    <property type="entry name" value="Pseudouridine synthase"/>
    <property type="match status" value="1"/>
</dbReference>
<evidence type="ECO:0000256" key="3">
    <source>
        <dbReference type="ARBA" id="ARBA00022694"/>
    </source>
</evidence>
<evidence type="ECO:0000256" key="1">
    <source>
        <dbReference type="ARBA" id="ARBA00009652"/>
    </source>
</evidence>
<reference evidence="7 8" key="3">
    <citation type="submission" date="2017-10" db="EMBL/GenBank/DDBJ databases">
        <title>Consistent, comparative and evidence-based genome annotation and re-annotation for the closely-related species, Cryptosporidium parvum, C. hominis and C. tyzzeri.</title>
        <authorList>
            <person name="Baptista R.P."/>
            <person name="Li Y."/>
            <person name="Sateriale A."/>
            <person name="Striepen B."/>
            <person name="Kissinger J.C."/>
        </authorList>
    </citation>
    <scope>NUCLEOTIDE SEQUENCE [LARGE SCALE GENOMIC DNA]</scope>
    <source>
        <strain evidence="7">30976</strain>
    </source>
</reference>
<evidence type="ECO:0000313" key="7">
    <source>
        <dbReference type="EMBL" id="PPS97789.1"/>
    </source>
</evidence>